<feature type="region of interest" description="Disordered" evidence="1">
    <location>
        <begin position="411"/>
        <end position="532"/>
    </location>
</feature>
<keyword evidence="3" id="KW-1185">Reference proteome</keyword>
<sequence>MAQNPVSVVVSPPAFDLDSYESFDEDFLRRTVDEILSDQADFDTSFDEYMEEKVMDGCFEDTGGVGVDSSSSSLYSSKLQAMERSNATRRLISKIDSTDDEEDDGEIFGVLELNEVKRYRQTRPGSVLGMEERPGSEDWDDEQRRIDEVKAIKQEELDEICASAVINVHDHAQNEDDDVEVIREEDIFFSSVDENERYRLIEFLLSHPFMKAGEYPVKRSARRKFVAELRREATVSGMDQAALSGLIRYVKKLYFELGGFGRVNREGSEFGDEIDDENVVEEMPSKDLKKERKRKRSSAEQSVEKDGRRKRRSLMMMGSHDSITPDKPNERVVIDLDGGDSAITISEPHSPDIQVLKNPPDSQTELQHAHIANLVKPDDAQVGRADNDQATVIAEYTPKQKINERVVYSKRSFPKPDKPHNGSSLYADVDGKEENTRDPQALSSELDSPRMRIALSAMEPVDSKSHVAEEMKPPVNDVLSRTAKHRRKRERRRERRRSVKSAATSETGELSEKSDDQDCQMVGSIPHENPAEKTVVALKDVTMDGPYWDLDF</sequence>
<dbReference type="OrthoDB" id="10265068at2759"/>
<feature type="compositionally biased region" description="Basic residues" evidence="1">
    <location>
        <begin position="482"/>
        <end position="499"/>
    </location>
</feature>
<proteinExistence type="predicted"/>
<feature type="region of interest" description="Disordered" evidence="1">
    <location>
        <begin position="274"/>
        <end position="330"/>
    </location>
</feature>
<evidence type="ECO:0000256" key="1">
    <source>
        <dbReference type="SAM" id="MobiDB-lite"/>
    </source>
</evidence>
<dbReference type="EMBL" id="ML732262">
    <property type="protein sequence ID" value="KAB8071843.1"/>
    <property type="molecule type" value="Genomic_DNA"/>
</dbReference>
<reference evidence="2 3" key="1">
    <citation type="submission" date="2019-04" db="EMBL/GenBank/DDBJ databases">
        <title>Friends and foes A comparative genomics study of 23 Aspergillus species from section Flavi.</title>
        <authorList>
            <consortium name="DOE Joint Genome Institute"/>
            <person name="Kjaerbolling I."/>
            <person name="Vesth T."/>
            <person name="Frisvad J.C."/>
            <person name="Nybo J.L."/>
            <person name="Theobald S."/>
            <person name="Kildgaard S."/>
            <person name="Isbrandt T."/>
            <person name="Kuo A."/>
            <person name="Sato A."/>
            <person name="Lyhne E.K."/>
            <person name="Kogle M.E."/>
            <person name="Wiebenga A."/>
            <person name="Kun R.S."/>
            <person name="Lubbers R.J."/>
            <person name="Makela M.R."/>
            <person name="Barry K."/>
            <person name="Chovatia M."/>
            <person name="Clum A."/>
            <person name="Daum C."/>
            <person name="Haridas S."/>
            <person name="He G."/>
            <person name="LaButti K."/>
            <person name="Lipzen A."/>
            <person name="Mondo S."/>
            <person name="Riley R."/>
            <person name="Salamov A."/>
            <person name="Simmons B.A."/>
            <person name="Magnuson J.K."/>
            <person name="Henrissat B."/>
            <person name="Mortensen U.H."/>
            <person name="Larsen T.O."/>
            <person name="Devries R.P."/>
            <person name="Grigoriev I.V."/>
            <person name="Machida M."/>
            <person name="Baker S.E."/>
            <person name="Andersen M.R."/>
        </authorList>
    </citation>
    <scope>NUCLEOTIDE SEQUENCE [LARGE SCALE GENOMIC DNA]</scope>
    <source>
        <strain evidence="2 3">CBS 151.66</strain>
    </source>
</reference>
<organism evidence="2 3">
    <name type="scientific">Aspergillus leporis</name>
    <dbReference type="NCBI Taxonomy" id="41062"/>
    <lineage>
        <taxon>Eukaryota</taxon>
        <taxon>Fungi</taxon>
        <taxon>Dikarya</taxon>
        <taxon>Ascomycota</taxon>
        <taxon>Pezizomycotina</taxon>
        <taxon>Eurotiomycetes</taxon>
        <taxon>Eurotiomycetidae</taxon>
        <taxon>Eurotiales</taxon>
        <taxon>Aspergillaceae</taxon>
        <taxon>Aspergillus</taxon>
        <taxon>Aspergillus subgen. Circumdati</taxon>
    </lineage>
</organism>
<evidence type="ECO:0000313" key="2">
    <source>
        <dbReference type="EMBL" id="KAB8071843.1"/>
    </source>
</evidence>
<feature type="compositionally biased region" description="Basic and acidic residues" evidence="1">
    <location>
        <begin position="461"/>
        <end position="472"/>
    </location>
</feature>
<protein>
    <submittedName>
        <fullName evidence="2">Uncharacterized protein</fullName>
    </submittedName>
</protein>
<accession>A0A5N5WTJ5</accession>
<name>A0A5N5WTJ5_9EURO</name>
<gene>
    <name evidence="2" type="ORF">BDV29DRAFT_159113</name>
</gene>
<dbReference type="AlphaFoldDB" id="A0A5N5WTJ5"/>
<dbReference type="Proteomes" id="UP000326565">
    <property type="component" value="Unassembled WGS sequence"/>
</dbReference>
<evidence type="ECO:0000313" key="3">
    <source>
        <dbReference type="Proteomes" id="UP000326565"/>
    </source>
</evidence>